<reference evidence="1 2" key="1">
    <citation type="submission" date="2017-10" db="EMBL/GenBank/DDBJ databases">
        <title>Nyctiphanis sp. nov., isolated from the stomach of the euphausiid Nyctiphanes simplex (Hansen, 1911) in the Gulf of California.</title>
        <authorList>
            <person name="Gomez-Gil B."/>
            <person name="Aguilar-Mendez M."/>
            <person name="Lopez-Cortes A."/>
            <person name="Gomez-Gutierrez J."/>
            <person name="Roque A."/>
            <person name="Lang E."/>
            <person name="Gonzalez-Castillo A."/>
        </authorList>
    </citation>
    <scope>NUCLEOTIDE SEQUENCE [LARGE SCALE GENOMIC DNA]</scope>
    <source>
        <strain evidence="1 2">CAIM 600</strain>
    </source>
</reference>
<dbReference type="Gene3D" id="3.40.30.10">
    <property type="entry name" value="Glutaredoxin"/>
    <property type="match status" value="1"/>
</dbReference>
<dbReference type="RefSeq" id="WP_129121264.1">
    <property type="nucleotide sequence ID" value="NZ_PEIB01000003.1"/>
</dbReference>
<dbReference type="InterPro" id="IPR036249">
    <property type="entry name" value="Thioredoxin-like_sf"/>
</dbReference>
<proteinExistence type="predicted"/>
<dbReference type="SUPFAM" id="SSF52833">
    <property type="entry name" value="Thioredoxin-like"/>
    <property type="match status" value="1"/>
</dbReference>
<protein>
    <submittedName>
        <fullName evidence="1">NrdH-redoxin</fullName>
    </submittedName>
</protein>
<accession>A0A4Q0YYW7</accession>
<name>A0A4Q0YYW7_9GAMM</name>
<sequence length="84" mass="9502">MALILYSTEGCHLCEQAFQLYRAVGRTTALLVVDIAFDEKLFSSYGVTIPVISHQNENDEIIEELGWPFDESELSAWLNKHGIN</sequence>
<comment type="caution">
    <text evidence="1">The sequence shown here is derived from an EMBL/GenBank/DDBJ whole genome shotgun (WGS) entry which is preliminary data.</text>
</comment>
<organism evidence="1 2">
    <name type="scientific">Veronia nyctiphanis</name>
    <dbReference type="NCBI Taxonomy" id="1278244"/>
    <lineage>
        <taxon>Bacteria</taxon>
        <taxon>Pseudomonadati</taxon>
        <taxon>Pseudomonadota</taxon>
        <taxon>Gammaproteobacteria</taxon>
        <taxon>Vibrionales</taxon>
        <taxon>Vibrionaceae</taxon>
        <taxon>Veronia</taxon>
    </lineage>
</organism>
<keyword evidence="2" id="KW-1185">Reference proteome</keyword>
<dbReference type="Pfam" id="PF05768">
    <property type="entry name" value="Glrx-like"/>
    <property type="match status" value="1"/>
</dbReference>
<gene>
    <name evidence="1" type="ORF">CS022_04415</name>
</gene>
<dbReference type="AlphaFoldDB" id="A0A4Q0YYW7"/>
<evidence type="ECO:0000313" key="1">
    <source>
        <dbReference type="EMBL" id="RXJ74301.1"/>
    </source>
</evidence>
<dbReference type="OrthoDB" id="8537427at2"/>
<dbReference type="EMBL" id="PEIB01000003">
    <property type="protein sequence ID" value="RXJ74301.1"/>
    <property type="molecule type" value="Genomic_DNA"/>
</dbReference>
<dbReference type="InterPro" id="IPR008554">
    <property type="entry name" value="Glutaredoxin-like"/>
</dbReference>
<dbReference type="Proteomes" id="UP000290287">
    <property type="component" value="Unassembled WGS sequence"/>
</dbReference>
<evidence type="ECO:0000313" key="2">
    <source>
        <dbReference type="Proteomes" id="UP000290287"/>
    </source>
</evidence>